<sequence length="114" mass="12446">MKLLTQTLDHNDAQRLKSRIERAGIPVVVGGAEARHVFRSGMVSVWVAIDSQFDDAVLALSKPNHMAANPVDVEAFHLAVRQTSLFPAWNYPALLTYAGVIGFTGFLIWAVLSA</sequence>
<reference evidence="2" key="1">
    <citation type="journal article" date="2014" name="Int. J. Syst. Evol. Microbiol.">
        <title>Complete genome sequence of Corynebacterium casei LMG S-19264T (=DSM 44701T), isolated from a smear-ripened cheese.</title>
        <authorList>
            <consortium name="US DOE Joint Genome Institute (JGI-PGF)"/>
            <person name="Walter F."/>
            <person name="Albersmeier A."/>
            <person name="Kalinowski J."/>
            <person name="Ruckert C."/>
        </authorList>
    </citation>
    <scope>NUCLEOTIDE SEQUENCE</scope>
    <source>
        <strain evidence="2">VKM B-2935</strain>
    </source>
</reference>
<organism evidence="2 3">
    <name type="scientific">Pseudomonas turukhanskensis</name>
    <dbReference type="NCBI Taxonomy" id="1806536"/>
    <lineage>
        <taxon>Bacteria</taxon>
        <taxon>Pseudomonadati</taxon>
        <taxon>Pseudomonadota</taxon>
        <taxon>Gammaproteobacteria</taxon>
        <taxon>Pseudomonadales</taxon>
        <taxon>Pseudomonadaceae</taxon>
        <taxon>Pseudomonas</taxon>
    </lineage>
</organism>
<comment type="caution">
    <text evidence="2">The sequence shown here is derived from an EMBL/GenBank/DDBJ whole genome shotgun (WGS) entry which is preliminary data.</text>
</comment>
<proteinExistence type="predicted"/>
<keyword evidence="1" id="KW-0472">Membrane</keyword>
<evidence type="ECO:0000313" key="3">
    <source>
        <dbReference type="Proteomes" id="UP001143328"/>
    </source>
</evidence>
<evidence type="ECO:0000256" key="1">
    <source>
        <dbReference type="SAM" id="Phobius"/>
    </source>
</evidence>
<feature type="transmembrane region" description="Helical" evidence="1">
    <location>
        <begin position="94"/>
        <end position="112"/>
    </location>
</feature>
<keyword evidence="1" id="KW-0812">Transmembrane</keyword>
<reference evidence="2" key="2">
    <citation type="submission" date="2023-01" db="EMBL/GenBank/DDBJ databases">
        <authorList>
            <person name="Sun Q."/>
            <person name="Evtushenko L."/>
        </authorList>
    </citation>
    <scope>NUCLEOTIDE SEQUENCE</scope>
    <source>
        <strain evidence="2">VKM B-2935</strain>
    </source>
</reference>
<protein>
    <recommendedName>
        <fullName evidence="4">DUF2007 domain-containing protein</fullName>
    </recommendedName>
</protein>
<dbReference type="Proteomes" id="UP001143328">
    <property type="component" value="Unassembled WGS sequence"/>
</dbReference>
<evidence type="ECO:0008006" key="4">
    <source>
        <dbReference type="Google" id="ProtNLM"/>
    </source>
</evidence>
<name>A0A9W6NEY0_9PSED</name>
<keyword evidence="3" id="KW-1185">Reference proteome</keyword>
<gene>
    <name evidence="2" type="ORF">GCM10017655_11230</name>
</gene>
<dbReference type="AlphaFoldDB" id="A0A9W6NEY0"/>
<keyword evidence="1" id="KW-1133">Transmembrane helix</keyword>
<evidence type="ECO:0000313" key="2">
    <source>
        <dbReference type="EMBL" id="GLK88061.1"/>
    </source>
</evidence>
<dbReference type="RefSeq" id="WP_271194288.1">
    <property type="nucleotide sequence ID" value="NZ_BSFN01000002.1"/>
</dbReference>
<accession>A0A9W6NEY0</accession>
<dbReference type="EMBL" id="BSFN01000002">
    <property type="protein sequence ID" value="GLK88061.1"/>
    <property type="molecule type" value="Genomic_DNA"/>
</dbReference>